<comment type="similarity">
    <text evidence="1 2">Belongs to the pirin family.</text>
</comment>
<dbReference type="InterPro" id="IPR011051">
    <property type="entry name" value="RmlC_Cupin_sf"/>
</dbReference>
<dbReference type="PANTHER" id="PTHR43212">
    <property type="entry name" value="QUERCETIN 2,3-DIOXYGENASE"/>
    <property type="match status" value="1"/>
</dbReference>
<accession>A0A231G111</accession>
<dbReference type="Gene3D" id="2.60.120.10">
    <property type="entry name" value="Jelly Rolls"/>
    <property type="match status" value="2"/>
</dbReference>
<keyword evidence="6" id="KW-1185">Reference proteome</keyword>
<dbReference type="InterPro" id="IPR003829">
    <property type="entry name" value="Pirin_N_dom"/>
</dbReference>
<dbReference type="InterPro" id="IPR012093">
    <property type="entry name" value="Pirin"/>
</dbReference>
<gene>
    <name evidence="5" type="ORF">SAMN04490187_3550</name>
</gene>
<reference evidence="6" key="1">
    <citation type="submission" date="2016-10" db="EMBL/GenBank/DDBJ databases">
        <authorList>
            <person name="Varghese N."/>
            <person name="Submissions S."/>
        </authorList>
    </citation>
    <scope>NUCLEOTIDE SEQUENCE [LARGE SCALE GENOMIC DNA]</scope>
    <source>
        <strain evidence="6">BS3660</strain>
    </source>
</reference>
<protein>
    <recommendedName>
        <fullName evidence="7">Pirin family protein</fullName>
    </recommendedName>
</protein>
<sequence length="257" mass="28584">MNLFEIRRSAERGTMRTDWLDARFSFSFDNYVDPHRMRFGPLLALNDDRVQPGTGFPMHPHHDLEIVMLPRSGAVEHRDNQGREMLVHPGELQWMRAGSGIRHRQWNISSHEVDHHFQLWFAPSTTGLEPAVERLAYQTPTPGAWRTLVSPQPQDGALDIGVDVVLALGRAEPGQTLEIPARITGGLYLHLMQGRIEVHGTGLGRVVLQDGDAIVFFNGAPQLQLQTSASAELLRFDTAAVDPRTGLIASPSLHSSI</sequence>
<dbReference type="RefSeq" id="WP_090454872.1">
    <property type="nucleotide sequence ID" value="NZ_FNTC01000002.1"/>
</dbReference>
<dbReference type="Proteomes" id="UP000198542">
    <property type="component" value="Unassembled WGS sequence"/>
</dbReference>
<name>A0A231G111_PSEJE</name>
<evidence type="ECO:0000259" key="3">
    <source>
        <dbReference type="Pfam" id="PF02678"/>
    </source>
</evidence>
<dbReference type="SUPFAM" id="SSF51182">
    <property type="entry name" value="RmlC-like cupins"/>
    <property type="match status" value="1"/>
</dbReference>
<organism evidence="5 6">
    <name type="scientific">Pseudomonas jessenii</name>
    <dbReference type="NCBI Taxonomy" id="77298"/>
    <lineage>
        <taxon>Bacteria</taxon>
        <taxon>Pseudomonadati</taxon>
        <taxon>Pseudomonadota</taxon>
        <taxon>Gammaproteobacteria</taxon>
        <taxon>Pseudomonadales</taxon>
        <taxon>Pseudomonadaceae</taxon>
        <taxon>Pseudomonas</taxon>
    </lineage>
</organism>
<evidence type="ECO:0000313" key="6">
    <source>
        <dbReference type="Proteomes" id="UP000198542"/>
    </source>
</evidence>
<dbReference type="EMBL" id="FNTC01000002">
    <property type="protein sequence ID" value="SEC20714.1"/>
    <property type="molecule type" value="Genomic_DNA"/>
</dbReference>
<feature type="domain" description="Pirin N-terminal" evidence="3">
    <location>
        <begin position="13"/>
        <end position="120"/>
    </location>
</feature>
<feature type="domain" description="Quercetin 2,3-dioxygenase C-terminal cupin" evidence="4">
    <location>
        <begin position="148"/>
        <end position="237"/>
    </location>
</feature>
<dbReference type="AlphaFoldDB" id="A0A231G111"/>
<evidence type="ECO:0000256" key="2">
    <source>
        <dbReference type="RuleBase" id="RU003457"/>
    </source>
</evidence>
<evidence type="ECO:0000259" key="4">
    <source>
        <dbReference type="Pfam" id="PF17954"/>
    </source>
</evidence>
<dbReference type="InterPro" id="IPR014710">
    <property type="entry name" value="RmlC-like_jellyroll"/>
</dbReference>
<evidence type="ECO:0000313" key="5">
    <source>
        <dbReference type="EMBL" id="SEC20714.1"/>
    </source>
</evidence>
<dbReference type="PANTHER" id="PTHR43212:SF3">
    <property type="entry name" value="QUERCETIN 2,3-DIOXYGENASE"/>
    <property type="match status" value="1"/>
</dbReference>
<proteinExistence type="inferred from homology"/>
<evidence type="ECO:0008006" key="7">
    <source>
        <dbReference type="Google" id="ProtNLM"/>
    </source>
</evidence>
<dbReference type="InterPro" id="IPR041602">
    <property type="entry name" value="Quercetinase_C"/>
</dbReference>
<evidence type="ECO:0000256" key="1">
    <source>
        <dbReference type="ARBA" id="ARBA00008416"/>
    </source>
</evidence>
<dbReference type="Pfam" id="PF17954">
    <property type="entry name" value="Pirin_C_2"/>
    <property type="match status" value="1"/>
</dbReference>
<dbReference type="Pfam" id="PF02678">
    <property type="entry name" value="Pirin"/>
    <property type="match status" value="1"/>
</dbReference>